<dbReference type="AlphaFoldDB" id="A0A9P6E6D9"/>
<keyword evidence="1" id="KW-0472">Membrane</keyword>
<gene>
    <name evidence="2" type="ORF">CPB83DRAFT_863013</name>
</gene>
<keyword evidence="1" id="KW-0812">Transmembrane</keyword>
<proteinExistence type="predicted"/>
<accession>A0A9P6E6D9</accession>
<dbReference type="Proteomes" id="UP000807306">
    <property type="component" value="Unassembled WGS sequence"/>
</dbReference>
<evidence type="ECO:0000313" key="2">
    <source>
        <dbReference type="EMBL" id="KAF9523386.1"/>
    </source>
</evidence>
<evidence type="ECO:0000313" key="3">
    <source>
        <dbReference type="Proteomes" id="UP000807306"/>
    </source>
</evidence>
<feature type="transmembrane region" description="Helical" evidence="1">
    <location>
        <begin position="226"/>
        <end position="246"/>
    </location>
</feature>
<feature type="transmembrane region" description="Helical" evidence="1">
    <location>
        <begin position="162"/>
        <end position="182"/>
    </location>
</feature>
<feature type="transmembrane region" description="Helical" evidence="1">
    <location>
        <begin position="258"/>
        <end position="274"/>
    </location>
</feature>
<comment type="caution">
    <text evidence="2">The sequence shown here is derived from an EMBL/GenBank/DDBJ whole genome shotgun (WGS) entry which is preliminary data.</text>
</comment>
<name>A0A9P6E6D9_9AGAR</name>
<feature type="transmembrane region" description="Helical" evidence="1">
    <location>
        <begin position="20"/>
        <end position="40"/>
    </location>
</feature>
<dbReference type="OrthoDB" id="3197626at2759"/>
<protein>
    <submittedName>
        <fullName evidence="2">Uncharacterized protein</fullName>
    </submittedName>
</protein>
<sequence length="297" mass="33694">MGSSSLSQSSSSAVGDRLSSVLLGLYFWEWITSLGFEWDLITRKRPLRWPMFFYLGNRYLLWGHLIDLQLLWIVRGHDHPIDCRVAFALSHLLGKGALAFASMNLAIRTIAIWERNIYVIASLSLVMMANIAMIFAVAQESIKTSRWDTEAMACTTRVNNDWMRIIFLLYMLFDLLVLTLNLQKLGKEIKGRQLRKNLSPAWDRSKKTTGSERSFMRLTYLVFEQGIVYFFIAVCANAAALFIVSIPPPNSNVPLKSFTLPIYVASTIVACRAVRGLMTFQNNVTDIHVSTSTHLTV</sequence>
<evidence type="ECO:0000256" key="1">
    <source>
        <dbReference type="SAM" id="Phobius"/>
    </source>
</evidence>
<keyword evidence="1" id="KW-1133">Transmembrane helix</keyword>
<reference evidence="2" key="1">
    <citation type="submission" date="2020-11" db="EMBL/GenBank/DDBJ databases">
        <authorList>
            <consortium name="DOE Joint Genome Institute"/>
            <person name="Ahrendt S."/>
            <person name="Riley R."/>
            <person name="Andreopoulos W."/>
            <person name="Labutti K."/>
            <person name="Pangilinan J."/>
            <person name="Ruiz-Duenas F.J."/>
            <person name="Barrasa J.M."/>
            <person name="Sanchez-Garcia M."/>
            <person name="Camarero S."/>
            <person name="Miyauchi S."/>
            <person name="Serrano A."/>
            <person name="Linde D."/>
            <person name="Babiker R."/>
            <person name="Drula E."/>
            <person name="Ayuso-Fernandez I."/>
            <person name="Pacheco R."/>
            <person name="Padilla G."/>
            <person name="Ferreira P."/>
            <person name="Barriuso J."/>
            <person name="Kellner H."/>
            <person name="Castanera R."/>
            <person name="Alfaro M."/>
            <person name="Ramirez L."/>
            <person name="Pisabarro A.G."/>
            <person name="Kuo A."/>
            <person name="Tritt A."/>
            <person name="Lipzen A."/>
            <person name="He G."/>
            <person name="Yan M."/>
            <person name="Ng V."/>
            <person name="Cullen D."/>
            <person name="Martin F."/>
            <person name="Rosso M.-N."/>
            <person name="Henrissat B."/>
            <person name="Hibbett D."/>
            <person name="Martinez A.T."/>
            <person name="Grigoriev I.V."/>
        </authorList>
    </citation>
    <scope>NUCLEOTIDE SEQUENCE</scope>
    <source>
        <strain evidence="2">CBS 506.95</strain>
    </source>
</reference>
<dbReference type="EMBL" id="MU157919">
    <property type="protein sequence ID" value="KAF9523386.1"/>
    <property type="molecule type" value="Genomic_DNA"/>
</dbReference>
<feature type="transmembrane region" description="Helical" evidence="1">
    <location>
        <begin position="117"/>
        <end position="138"/>
    </location>
</feature>
<keyword evidence="3" id="KW-1185">Reference proteome</keyword>
<organism evidence="2 3">
    <name type="scientific">Crepidotus variabilis</name>
    <dbReference type="NCBI Taxonomy" id="179855"/>
    <lineage>
        <taxon>Eukaryota</taxon>
        <taxon>Fungi</taxon>
        <taxon>Dikarya</taxon>
        <taxon>Basidiomycota</taxon>
        <taxon>Agaricomycotina</taxon>
        <taxon>Agaricomycetes</taxon>
        <taxon>Agaricomycetidae</taxon>
        <taxon>Agaricales</taxon>
        <taxon>Agaricineae</taxon>
        <taxon>Crepidotaceae</taxon>
        <taxon>Crepidotus</taxon>
    </lineage>
</organism>